<evidence type="ECO:0000313" key="7">
    <source>
        <dbReference type="Proteomes" id="UP001597540"/>
    </source>
</evidence>
<dbReference type="InterPro" id="IPR003439">
    <property type="entry name" value="ABC_transporter-like_ATP-bd"/>
</dbReference>
<dbReference type="GO" id="GO:0005524">
    <property type="term" value="F:ATP binding"/>
    <property type="evidence" value="ECO:0007669"/>
    <property type="project" value="UniProtKB-KW"/>
</dbReference>
<accession>A0ABW5SNV1</accession>
<proteinExistence type="inferred from homology"/>
<evidence type="ECO:0000313" key="6">
    <source>
        <dbReference type="EMBL" id="MFD2700889.1"/>
    </source>
</evidence>
<evidence type="ECO:0000259" key="5">
    <source>
        <dbReference type="PROSITE" id="PS50893"/>
    </source>
</evidence>
<comment type="similarity">
    <text evidence="1">Belongs to the ABC transporter superfamily.</text>
</comment>
<sequence>MNSSYIEVRDINKSYNTQKVLTGVSFSIEKGSIVGLLGPNGSGKTTLVRLMNGVILPDQGTMWINGFDPVTDGNAIRRLSGVVTEGAGLYHEMSGIDNLRFFAKLYNCYDEQRIRELLQQYGLEKAQDKKVGSYSTGMKKRLALAKALLHQPEILFLDEPTNGLDPEGIKQVVSDLKAMNEAHGTTIILCSHVLQQLESLCHSYIFLSNGTVLDIGTKEELNKRHFTTVQLRLTTGLSVENNSYHGYLVQRLGPSEILLELPSTDLISVLLRKILEETWVHTVEIMNHDLESLYFHVRGEKS</sequence>
<evidence type="ECO:0000256" key="1">
    <source>
        <dbReference type="ARBA" id="ARBA00005417"/>
    </source>
</evidence>
<dbReference type="SMART" id="SM00382">
    <property type="entry name" value="AAA"/>
    <property type="match status" value="1"/>
</dbReference>
<comment type="caution">
    <text evidence="6">The sequence shown here is derived from an EMBL/GenBank/DDBJ whole genome shotgun (WGS) entry which is preliminary data.</text>
</comment>
<evidence type="ECO:0000256" key="2">
    <source>
        <dbReference type="ARBA" id="ARBA00022448"/>
    </source>
</evidence>
<reference evidence="7" key="1">
    <citation type="journal article" date="2019" name="Int. J. Syst. Evol. Microbiol.">
        <title>The Global Catalogue of Microorganisms (GCM) 10K type strain sequencing project: providing services to taxonomists for standard genome sequencing and annotation.</title>
        <authorList>
            <consortium name="The Broad Institute Genomics Platform"/>
            <consortium name="The Broad Institute Genome Sequencing Center for Infectious Disease"/>
            <person name="Wu L."/>
            <person name="Ma J."/>
        </authorList>
    </citation>
    <scope>NUCLEOTIDE SEQUENCE [LARGE SCALE GENOMIC DNA]</scope>
    <source>
        <strain evidence="7">KCTC 33849</strain>
    </source>
</reference>
<dbReference type="PROSITE" id="PS50893">
    <property type="entry name" value="ABC_TRANSPORTER_2"/>
    <property type="match status" value="1"/>
</dbReference>
<dbReference type="SUPFAM" id="SSF52540">
    <property type="entry name" value="P-loop containing nucleoside triphosphate hydrolases"/>
    <property type="match status" value="1"/>
</dbReference>
<keyword evidence="2" id="KW-0813">Transport</keyword>
<dbReference type="InterPro" id="IPR027417">
    <property type="entry name" value="P-loop_NTPase"/>
</dbReference>
<keyword evidence="4 6" id="KW-0067">ATP-binding</keyword>
<dbReference type="Pfam" id="PF00005">
    <property type="entry name" value="ABC_tran"/>
    <property type="match status" value="1"/>
</dbReference>
<dbReference type="RefSeq" id="WP_379261948.1">
    <property type="nucleotide sequence ID" value="NZ_JBHUMJ010000002.1"/>
</dbReference>
<keyword evidence="3" id="KW-0547">Nucleotide-binding</keyword>
<protein>
    <submittedName>
        <fullName evidence="6">ABC transporter ATP-binding protein</fullName>
    </submittedName>
</protein>
<dbReference type="InterPro" id="IPR003593">
    <property type="entry name" value="AAA+_ATPase"/>
</dbReference>
<dbReference type="PANTHER" id="PTHR42711:SF5">
    <property type="entry name" value="ABC TRANSPORTER ATP-BINDING PROTEIN NATA"/>
    <property type="match status" value="1"/>
</dbReference>
<feature type="domain" description="ABC transporter" evidence="5">
    <location>
        <begin position="6"/>
        <end position="234"/>
    </location>
</feature>
<evidence type="ECO:0000256" key="3">
    <source>
        <dbReference type="ARBA" id="ARBA00022741"/>
    </source>
</evidence>
<dbReference type="EMBL" id="JBHUMJ010000002">
    <property type="protein sequence ID" value="MFD2700889.1"/>
    <property type="molecule type" value="Genomic_DNA"/>
</dbReference>
<dbReference type="Proteomes" id="UP001597540">
    <property type="component" value="Unassembled WGS sequence"/>
</dbReference>
<evidence type="ECO:0000256" key="4">
    <source>
        <dbReference type="ARBA" id="ARBA00022840"/>
    </source>
</evidence>
<organism evidence="6 7">
    <name type="scientific">Paenibacillus shunpengii</name>
    <dbReference type="NCBI Taxonomy" id="2054424"/>
    <lineage>
        <taxon>Bacteria</taxon>
        <taxon>Bacillati</taxon>
        <taxon>Bacillota</taxon>
        <taxon>Bacilli</taxon>
        <taxon>Bacillales</taxon>
        <taxon>Paenibacillaceae</taxon>
        <taxon>Paenibacillus</taxon>
    </lineage>
</organism>
<dbReference type="PANTHER" id="PTHR42711">
    <property type="entry name" value="ABC TRANSPORTER ATP-BINDING PROTEIN"/>
    <property type="match status" value="1"/>
</dbReference>
<dbReference type="Gene3D" id="3.40.50.300">
    <property type="entry name" value="P-loop containing nucleotide triphosphate hydrolases"/>
    <property type="match status" value="1"/>
</dbReference>
<keyword evidence="7" id="KW-1185">Reference proteome</keyword>
<name>A0ABW5SNV1_9BACL</name>
<dbReference type="InterPro" id="IPR050763">
    <property type="entry name" value="ABC_transporter_ATP-binding"/>
</dbReference>
<dbReference type="CDD" id="cd03230">
    <property type="entry name" value="ABC_DR_subfamily_A"/>
    <property type="match status" value="1"/>
</dbReference>
<gene>
    <name evidence="6" type="ORF">ACFSVM_10455</name>
</gene>